<dbReference type="InterPro" id="IPR021327">
    <property type="entry name" value="DUF2934"/>
</dbReference>
<organism evidence="2 3">
    <name type="scientific">Azospirillum thermophilum</name>
    <dbReference type="NCBI Taxonomy" id="2202148"/>
    <lineage>
        <taxon>Bacteria</taxon>
        <taxon>Pseudomonadati</taxon>
        <taxon>Pseudomonadota</taxon>
        <taxon>Alphaproteobacteria</taxon>
        <taxon>Rhodospirillales</taxon>
        <taxon>Azospirillaceae</taxon>
        <taxon>Azospirillum</taxon>
    </lineage>
</organism>
<dbReference type="EMBL" id="CP029353">
    <property type="protein sequence ID" value="AWK86711.1"/>
    <property type="molecule type" value="Genomic_DNA"/>
</dbReference>
<dbReference type="Pfam" id="PF11154">
    <property type="entry name" value="DUF2934"/>
    <property type="match status" value="1"/>
</dbReference>
<dbReference type="AlphaFoldDB" id="A0A2S2CQE5"/>
<sequence length="125" mass="14031">MAEDLETRIRQRAYEIWEREGRPEGRRQDHWELAREEIAIEDNYRGTLKPNPSHGPDDTAEHTEPVEPVLSMASQGEMPGIADQGEEFQIPGTGDREAWPSPDQAGQEAAAPRSTGRARRSRKAG</sequence>
<dbReference type="Proteomes" id="UP000245629">
    <property type="component" value="Chromosome 2"/>
</dbReference>
<accession>A0A2S2CQE5</accession>
<keyword evidence="3" id="KW-1185">Reference proteome</keyword>
<gene>
    <name evidence="2" type="ORF">DEW08_11085</name>
</gene>
<dbReference type="OrthoDB" id="9811127at2"/>
<feature type="compositionally biased region" description="Basic residues" evidence="1">
    <location>
        <begin position="116"/>
        <end position="125"/>
    </location>
</feature>
<feature type="compositionally biased region" description="Basic and acidic residues" evidence="1">
    <location>
        <begin position="55"/>
        <end position="65"/>
    </location>
</feature>
<name>A0A2S2CQE5_9PROT</name>
<proteinExistence type="predicted"/>
<dbReference type="KEGG" id="azz:DEW08_11085"/>
<evidence type="ECO:0000313" key="3">
    <source>
        <dbReference type="Proteomes" id="UP000245629"/>
    </source>
</evidence>
<reference evidence="3" key="1">
    <citation type="submission" date="2018-05" db="EMBL/GenBank/DDBJ databases">
        <title>Azospirillum thermophila sp. nov., a novel isolated from hot spring.</title>
        <authorList>
            <person name="Zhao Z."/>
        </authorList>
    </citation>
    <scope>NUCLEOTIDE SEQUENCE [LARGE SCALE GENOMIC DNA]</scope>
    <source>
        <strain evidence="3">CFH 70021</strain>
    </source>
</reference>
<feature type="region of interest" description="Disordered" evidence="1">
    <location>
        <begin position="40"/>
        <end position="125"/>
    </location>
</feature>
<evidence type="ECO:0000256" key="1">
    <source>
        <dbReference type="SAM" id="MobiDB-lite"/>
    </source>
</evidence>
<protein>
    <submittedName>
        <fullName evidence="2">DUF2934 domain-containing protein</fullName>
    </submittedName>
</protein>
<evidence type="ECO:0000313" key="2">
    <source>
        <dbReference type="EMBL" id="AWK86711.1"/>
    </source>
</evidence>
<dbReference type="RefSeq" id="WP_109327139.1">
    <property type="nucleotide sequence ID" value="NZ_CP029353.1"/>
</dbReference>